<sequence>MDAIEYDPITHLNALFGHPSTLHQAAAVSQQLHTQQNDLDHHMRRMVARQAESDADSVRRITQAKEELGHVFGRIDRVRARALDTERAITDMTADIKRLDQTKRNLTLSMTALKRLQMLTTAYEQLRLLASTRQYRDCAHLVSAVVQLMAHFKTYRSINQIAQLSQNVADLQRHLLDQICEDFELAFARESVASTRNMLADACHVMDALGDHARARLTTWYCNTMLREYRQVFRSSDEAASLDNISRRYSWFNRMLKTHDSD</sequence>
<reference evidence="2" key="2">
    <citation type="submission" date="2021-08" db="EMBL/GenBank/DDBJ databases">
        <authorList>
            <person name="Gostincar C."/>
            <person name="Sun X."/>
            <person name="Song Z."/>
            <person name="Gunde-Cimerman N."/>
        </authorList>
    </citation>
    <scope>NUCLEOTIDE SEQUENCE</scope>
    <source>
        <strain evidence="2">EXF-9298</strain>
    </source>
</reference>
<keyword evidence="3" id="KW-1185">Reference proteome</keyword>
<gene>
    <name evidence="2" type="ORF">KCU98_g18225</name>
</gene>
<dbReference type="GO" id="GO:0042147">
    <property type="term" value="P:retrograde transport, endosome to Golgi"/>
    <property type="evidence" value="ECO:0007669"/>
    <property type="project" value="InterPro"/>
</dbReference>
<accession>A0A9P8F6P6</accession>
<dbReference type="GO" id="GO:0000938">
    <property type="term" value="C:GARP complex"/>
    <property type="evidence" value="ECO:0007669"/>
    <property type="project" value="InterPro"/>
</dbReference>
<comment type="caution">
    <text evidence="2">The sequence shown here is derived from an EMBL/GenBank/DDBJ whole genome shotgun (WGS) entry which is preliminary data.</text>
</comment>
<feature type="domain" description="Vps53 N-terminal" evidence="1">
    <location>
        <begin position="5"/>
        <end position="261"/>
    </location>
</feature>
<reference evidence="2" key="1">
    <citation type="journal article" date="2021" name="J Fungi (Basel)">
        <title>Virulence traits and population genomics of the black yeast Aureobasidium melanogenum.</title>
        <authorList>
            <person name="Cernosa A."/>
            <person name="Sun X."/>
            <person name="Gostincar C."/>
            <person name="Fang C."/>
            <person name="Gunde-Cimerman N."/>
            <person name="Song Z."/>
        </authorList>
    </citation>
    <scope>NUCLEOTIDE SEQUENCE</scope>
    <source>
        <strain evidence="2">EXF-9298</strain>
    </source>
</reference>
<dbReference type="EMBL" id="JAHFXS010004789">
    <property type="protein sequence ID" value="KAG9948057.1"/>
    <property type="molecule type" value="Genomic_DNA"/>
</dbReference>
<organism evidence="2 3">
    <name type="scientific">Aureobasidium melanogenum</name>
    <name type="common">Aureobasidium pullulans var. melanogenum</name>
    <dbReference type="NCBI Taxonomy" id="46634"/>
    <lineage>
        <taxon>Eukaryota</taxon>
        <taxon>Fungi</taxon>
        <taxon>Dikarya</taxon>
        <taxon>Ascomycota</taxon>
        <taxon>Pezizomycotina</taxon>
        <taxon>Dothideomycetes</taxon>
        <taxon>Dothideomycetidae</taxon>
        <taxon>Dothideales</taxon>
        <taxon>Saccotheciaceae</taxon>
        <taxon>Aureobasidium</taxon>
    </lineage>
</organism>
<dbReference type="AlphaFoldDB" id="A0A9P8F6P6"/>
<dbReference type="Proteomes" id="UP000729357">
    <property type="component" value="Unassembled WGS sequence"/>
</dbReference>
<name>A0A9P8F6P6_AURME</name>
<evidence type="ECO:0000313" key="2">
    <source>
        <dbReference type="EMBL" id="KAG9948057.1"/>
    </source>
</evidence>
<protein>
    <recommendedName>
        <fullName evidence="1">Vps53 N-terminal domain-containing protein</fullName>
    </recommendedName>
</protein>
<evidence type="ECO:0000313" key="3">
    <source>
        <dbReference type="Proteomes" id="UP000729357"/>
    </source>
</evidence>
<dbReference type="GO" id="GO:0005829">
    <property type="term" value="C:cytosol"/>
    <property type="evidence" value="ECO:0007669"/>
    <property type="project" value="GOC"/>
</dbReference>
<dbReference type="InterPro" id="IPR007234">
    <property type="entry name" value="Vps53_N"/>
</dbReference>
<dbReference type="InterPro" id="IPR039766">
    <property type="entry name" value="Vps53"/>
</dbReference>
<evidence type="ECO:0000259" key="1">
    <source>
        <dbReference type="Pfam" id="PF04100"/>
    </source>
</evidence>
<dbReference type="Pfam" id="PF04100">
    <property type="entry name" value="Vps53_N"/>
    <property type="match status" value="1"/>
</dbReference>
<feature type="non-terminal residue" evidence="2">
    <location>
        <position position="1"/>
    </location>
</feature>
<dbReference type="PANTHER" id="PTHR12820:SF0">
    <property type="entry name" value="VACUOLAR PROTEIN SORTING-ASSOCIATED PROTEIN 53 HOMOLOG"/>
    <property type="match status" value="1"/>
</dbReference>
<dbReference type="PANTHER" id="PTHR12820">
    <property type="entry name" value="VACUOLAR SORTING PROTEIN 53"/>
    <property type="match status" value="1"/>
</dbReference>
<proteinExistence type="predicted"/>